<organism evidence="2 3">
    <name type="scientific">Gossypium arboreum</name>
    <name type="common">Tree cotton</name>
    <name type="synonym">Gossypium nanking</name>
    <dbReference type="NCBI Taxonomy" id="29729"/>
    <lineage>
        <taxon>Eukaryota</taxon>
        <taxon>Viridiplantae</taxon>
        <taxon>Streptophyta</taxon>
        <taxon>Embryophyta</taxon>
        <taxon>Tracheophyta</taxon>
        <taxon>Spermatophyta</taxon>
        <taxon>Magnoliopsida</taxon>
        <taxon>eudicotyledons</taxon>
        <taxon>Gunneridae</taxon>
        <taxon>Pentapetalae</taxon>
        <taxon>rosids</taxon>
        <taxon>malvids</taxon>
        <taxon>Malvales</taxon>
        <taxon>Malvaceae</taxon>
        <taxon>Malvoideae</taxon>
        <taxon>Gossypium</taxon>
    </lineage>
</organism>
<keyword evidence="3" id="KW-1185">Reference proteome</keyword>
<proteinExistence type="predicted"/>
<evidence type="ECO:0000313" key="2">
    <source>
        <dbReference type="EMBL" id="KAK5838542.1"/>
    </source>
</evidence>
<accession>A0ABR0QGW1</accession>
<reference evidence="2 3" key="1">
    <citation type="submission" date="2023-03" db="EMBL/GenBank/DDBJ databases">
        <title>WGS of Gossypium arboreum.</title>
        <authorList>
            <person name="Yu D."/>
        </authorList>
    </citation>
    <scope>NUCLEOTIDE SEQUENCE [LARGE SCALE GENOMIC DNA]</scope>
    <source>
        <tissue evidence="2">Leaf</tissue>
    </source>
</reference>
<feature type="region of interest" description="Disordered" evidence="1">
    <location>
        <begin position="228"/>
        <end position="249"/>
    </location>
</feature>
<evidence type="ECO:0000256" key="1">
    <source>
        <dbReference type="SAM" id="MobiDB-lite"/>
    </source>
</evidence>
<dbReference type="Proteomes" id="UP001358586">
    <property type="component" value="Chromosome 3"/>
</dbReference>
<sequence length="268" mass="30500">MTNIHGKTKVVVPASNKRKGPGTTSLSASIEAALEQVRLAHEVRAFITTALWDRFFDIVKPTYMELTLEFCSTFYLQCMISSHDKHSTITFRLGSLVRHMSVPDFGAALGIYTNGFMGAANFPHLHRHSIVTSHIFDLAYFIALAFHHQTDRHRKDPICLGHYVIRLVRHFGFLDTPEQSSTLTLVGQMPPQGISSMIHIRMIKRRCGVDPTQYRLFQSNVEHDPEDFIDDVPPYHEDPPQPPHSSHRPIHYAASSRGVFCEVFMSFR</sequence>
<comment type="caution">
    <text evidence="2">The sequence shown here is derived from an EMBL/GenBank/DDBJ whole genome shotgun (WGS) entry which is preliminary data.</text>
</comment>
<protein>
    <submittedName>
        <fullName evidence="2">Uncharacterized protein</fullName>
    </submittedName>
</protein>
<evidence type="ECO:0000313" key="3">
    <source>
        <dbReference type="Proteomes" id="UP001358586"/>
    </source>
</evidence>
<gene>
    <name evidence="2" type="ORF">PVK06_007272</name>
</gene>
<name>A0ABR0QGW1_GOSAR</name>
<dbReference type="EMBL" id="JARKNE010000003">
    <property type="protein sequence ID" value="KAK5838542.1"/>
    <property type="molecule type" value="Genomic_DNA"/>
</dbReference>